<dbReference type="PANTHER" id="PTHR30336">
    <property type="entry name" value="INNER MEMBRANE PROTEIN, PROBABLE PERMEASE"/>
    <property type="match status" value="1"/>
</dbReference>
<dbReference type="eggNOG" id="COG1434">
    <property type="taxonomic scope" value="Bacteria"/>
</dbReference>
<name>E8UB97_DEIML</name>
<dbReference type="CDD" id="cd06259">
    <property type="entry name" value="YdcF-like"/>
    <property type="match status" value="1"/>
</dbReference>
<dbReference type="GO" id="GO:0005886">
    <property type="term" value="C:plasma membrane"/>
    <property type="evidence" value="ECO:0007669"/>
    <property type="project" value="TreeGrafter"/>
</dbReference>
<dbReference type="HOGENOM" id="CLU_051474_3_0_0"/>
<proteinExistence type="predicted"/>
<dbReference type="Proteomes" id="UP000008635">
    <property type="component" value="Chromosome"/>
</dbReference>
<gene>
    <name evidence="3" type="ordered locus">Deima_2706</name>
</gene>
<dbReference type="PANTHER" id="PTHR30336:SF20">
    <property type="entry name" value="DUF218 DOMAIN-CONTAINING PROTEIN"/>
    <property type="match status" value="1"/>
</dbReference>
<protein>
    <recommendedName>
        <fullName evidence="2">DUF218 domain-containing protein</fullName>
    </recommendedName>
</protein>
<evidence type="ECO:0000313" key="4">
    <source>
        <dbReference type="Proteomes" id="UP000008635"/>
    </source>
</evidence>
<feature type="domain" description="DUF218" evidence="2">
    <location>
        <begin position="42"/>
        <end position="170"/>
    </location>
</feature>
<dbReference type="InterPro" id="IPR051599">
    <property type="entry name" value="Cell_Envelope_Assoc"/>
</dbReference>
<reference evidence="3 4" key="1">
    <citation type="journal article" date="2011" name="Stand. Genomic Sci.">
        <title>Complete genome sequence of Deinococcus maricopensis type strain (LB-34).</title>
        <authorList>
            <person name="Pukall R."/>
            <person name="Zeytun A."/>
            <person name="Lucas S."/>
            <person name="Lapidus A."/>
            <person name="Hammon N."/>
            <person name="Deshpande S."/>
            <person name="Nolan M."/>
            <person name="Cheng J.F."/>
            <person name="Pitluck S."/>
            <person name="Liolios K."/>
            <person name="Pagani I."/>
            <person name="Mikhailova N."/>
            <person name="Ivanova N."/>
            <person name="Mavromatis K."/>
            <person name="Pati A."/>
            <person name="Tapia R."/>
            <person name="Han C."/>
            <person name="Goodwin L."/>
            <person name="Chen A."/>
            <person name="Palaniappan K."/>
            <person name="Land M."/>
            <person name="Hauser L."/>
            <person name="Chang Y.J."/>
            <person name="Jeffries C.D."/>
            <person name="Brambilla E.M."/>
            <person name="Rohde M."/>
            <person name="Goker M."/>
            <person name="Detter J.C."/>
            <person name="Woyke T."/>
            <person name="Bristow J."/>
            <person name="Eisen J.A."/>
            <person name="Markowitz V."/>
            <person name="Hugenholtz P."/>
            <person name="Kyrpides N.C."/>
            <person name="Klenk H.P."/>
        </authorList>
    </citation>
    <scope>NUCLEOTIDE SEQUENCE [LARGE SCALE GENOMIC DNA]</scope>
    <source>
        <strain evidence="4">DSM 21211 / LMG 22137 / NRRL B-23946 / LB-34</strain>
    </source>
</reference>
<keyword evidence="4" id="KW-1185">Reference proteome</keyword>
<dbReference type="AlphaFoldDB" id="E8UB97"/>
<dbReference type="KEGG" id="dmr:Deima_2706"/>
<feature type="signal peptide" evidence="1">
    <location>
        <begin position="1"/>
        <end position="28"/>
    </location>
</feature>
<sequence length="193" mass="20217" precursor="true">MRDRGRGSVTGTPLLGWLLAAALLTATAAAPVQQPERPAPTLLVLGAAQYNGQPSPAFRARLDHALRLYRAGGVTRIVVSGGTGPGDRYSEGAVGAAYLRAHGVPASALAAETHARSTLQNLRLSRALLRGPVTLVTDSVHARRALALARAEGLRATVHAAPAPHASAQYRQREWLLLGAYALLGPLDHTRAP</sequence>
<evidence type="ECO:0000256" key="1">
    <source>
        <dbReference type="SAM" id="SignalP"/>
    </source>
</evidence>
<dbReference type="STRING" id="709986.Deima_2706"/>
<dbReference type="RefSeq" id="WP_013557840.1">
    <property type="nucleotide sequence ID" value="NC_014958.1"/>
</dbReference>
<feature type="chain" id="PRO_5003232397" description="DUF218 domain-containing protein" evidence="1">
    <location>
        <begin position="29"/>
        <end position="193"/>
    </location>
</feature>
<dbReference type="OrthoDB" id="9782395at2"/>
<evidence type="ECO:0000259" key="2">
    <source>
        <dbReference type="Pfam" id="PF02698"/>
    </source>
</evidence>
<evidence type="ECO:0000313" key="3">
    <source>
        <dbReference type="EMBL" id="ADV68336.1"/>
    </source>
</evidence>
<dbReference type="Pfam" id="PF02698">
    <property type="entry name" value="DUF218"/>
    <property type="match status" value="1"/>
</dbReference>
<dbReference type="Gene3D" id="3.40.50.620">
    <property type="entry name" value="HUPs"/>
    <property type="match status" value="1"/>
</dbReference>
<accession>E8UB97</accession>
<reference evidence="4" key="2">
    <citation type="submission" date="2011-01" db="EMBL/GenBank/DDBJ databases">
        <title>The complete genome of Deinococcus maricopensis DSM 21211.</title>
        <authorList>
            <consortium name="US DOE Joint Genome Institute (JGI-PGF)"/>
            <person name="Lucas S."/>
            <person name="Copeland A."/>
            <person name="Lapidus A."/>
            <person name="Goodwin L."/>
            <person name="Pitluck S."/>
            <person name="Kyrpides N."/>
            <person name="Mavromatis K."/>
            <person name="Pagani I."/>
            <person name="Ivanova N."/>
            <person name="Ovchinnikova G."/>
            <person name="Zeytun A."/>
            <person name="Detter J.C."/>
            <person name="Han C."/>
            <person name="Land M."/>
            <person name="Hauser L."/>
            <person name="Markowitz V."/>
            <person name="Cheng J.-F."/>
            <person name="Hugenholtz P."/>
            <person name="Woyke T."/>
            <person name="Wu D."/>
            <person name="Pukall R."/>
            <person name="Gehrich-Schroeter G."/>
            <person name="Brambilla E."/>
            <person name="Klenk H.-P."/>
            <person name="Eisen J.A."/>
        </authorList>
    </citation>
    <scope>NUCLEOTIDE SEQUENCE [LARGE SCALE GENOMIC DNA]</scope>
    <source>
        <strain evidence="4">DSM 21211 / LMG 22137 / NRRL B-23946 / LB-34</strain>
    </source>
</reference>
<organism evidence="3 4">
    <name type="scientific">Deinococcus maricopensis (strain DSM 21211 / LMG 22137 / NRRL B-23946 / LB-34)</name>
    <dbReference type="NCBI Taxonomy" id="709986"/>
    <lineage>
        <taxon>Bacteria</taxon>
        <taxon>Thermotogati</taxon>
        <taxon>Deinococcota</taxon>
        <taxon>Deinococci</taxon>
        <taxon>Deinococcales</taxon>
        <taxon>Deinococcaceae</taxon>
        <taxon>Deinococcus</taxon>
    </lineage>
</organism>
<dbReference type="InterPro" id="IPR014729">
    <property type="entry name" value="Rossmann-like_a/b/a_fold"/>
</dbReference>
<dbReference type="InterPro" id="IPR003848">
    <property type="entry name" value="DUF218"/>
</dbReference>
<keyword evidence="1" id="KW-0732">Signal</keyword>
<dbReference type="EMBL" id="CP002454">
    <property type="protein sequence ID" value="ADV68336.1"/>
    <property type="molecule type" value="Genomic_DNA"/>
</dbReference>